<dbReference type="GO" id="GO:0047355">
    <property type="term" value="F:CDP-glycerol glycerophosphotransferase activity"/>
    <property type="evidence" value="ECO:0007669"/>
    <property type="project" value="InterPro"/>
</dbReference>
<sequence length="412" mass="45548">MRRVGIQAVNRGRSIARASATLVRGRLAERGLAPTYAPQPDDAFVVAAYFAGDAASLYQLREWLVPFERLSERLVEEGHGDAPLAIFCRSADHARRISQGTQLPVRFGRLAKHLDAFMGQPSLRVVFYVNQATMNFQALRFTRPAHVHLSHGESEKISMISNQLKAYDYIFTAGQAARQRLLDTLVGFREQGGEARMIDIGRPQLDAPRQAPQAWQEMTDSARLTVFYAPTWEGDSPSMAYGTLKYNGPALVRGLLDAGCRVIFRPHPRTGVVDVETAQALSYLKQLVIEHPRGYLDDDVRVGWQFDAADVCLAEMSALAFDWLSTGKPLMLIRPDDPCAELMNGGLFDRIPAGDARDPREIIDMVTAAAGSTGSAETRHAQAHYLGDTAPGEQQRRFERAALNIIGERGVN</sequence>
<evidence type="ECO:0000313" key="2">
    <source>
        <dbReference type="Proteomes" id="UP000235703"/>
    </source>
</evidence>
<dbReference type="InterPro" id="IPR007554">
    <property type="entry name" value="Glycerophosphate_synth"/>
</dbReference>
<dbReference type="Proteomes" id="UP000235703">
    <property type="component" value="Unassembled WGS sequence"/>
</dbReference>
<accession>A0A2N6PI38</accession>
<reference evidence="1 2" key="1">
    <citation type="submission" date="2017-09" db="EMBL/GenBank/DDBJ databases">
        <title>Bacterial strain isolated from the female urinary microbiota.</title>
        <authorList>
            <person name="Thomas-White K."/>
            <person name="Kumar N."/>
            <person name="Forster S."/>
            <person name="Putonti C."/>
            <person name="Lawley T."/>
            <person name="Wolfe A.J."/>
        </authorList>
    </citation>
    <scope>NUCLEOTIDE SEQUENCE [LARGE SCALE GENOMIC DNA]</scope>
    <source>
        <strain evidence="1 2">UMB0680</strain>
    </source>
</reference>
<evidence type="ECO:0000313" key="1">
    <source>
        <dbReference type="EMBL" id="PMB98349.1"/>
    </source>
</evidence>
<dbReference type="AlphaFoldDB" id="A0A2N6PI38"/>
<dbReference type="Pfam" id="PF04464">
    <property type="entry name" value="Glyphos_transf"/>
    <property type="match status" value="1"/>
</dbReference>
<evidence type="ECO:0008006" key="3">
    <source>
        <dbReference type="Google" id="ProtNLM"/>
    </source>
</evidence>
<organism evidence="1 2">
    <name type="scientific">Brevibacterium luteolum</name>
    <dbReference type="NCBI Taxonomy" id="199591"/>
    <lineage>
        <taxon>Bacteria</taxon>
        <taxon>Bacillati</taxon>
        <taxon>Actinomycetota</taxon>
        <taxon>Actinomycetes</taxon>
        <taxon>Micrococcales</taxon>
        <taxon>Brevibacteriaceae</taxon>
        <taxon>Brevibacterium</taxon>
    </lineage>
</organism>
<dbReference type="Gene3D" id="3.40.50.12580">
    <property type="match status" value="1"/>
</dbReference>
<proteinExistence type="predicted"/>
<dbReference type="GO" id="GO:0016020">
    <property type="term" value="C:membrane"/>
    <property type="evidence" value="ECO:0007669"/>
    <property type="project" value="InterPro"/>
</dbReference>
<dbReference type="SUPFAM" id="SSF53756">
    <property type="entry name" value="UDP-Glycosyltransferase/glycogen phosphorylase"/>
    <property type="match status" value="1"/>
</dbReference>
<protein>
    <recommendedName>
        <fullName evidence="3">CDP-glycerol--glycerophosphate glycerophosphotransferase</fullName>
    </recommendedName>
</protein>
<name>A0A2N6PI38_9MICO</name>
<dbReference type="InterPro" id="IPR043148">
    <property type="entry name" value="TagF_C"/>
</dbReference>
<keyword evidence="2" id="KW-1185">Reference proteome</keyword>
<dbReference type="EMBL" id="PNFZ01000003">
    <property type="protein sequence ID" value="PMB98349.1"/>
    <property type="molecule type" value="Genomic_DNA"/>
</dbReference>
<gene>
    <name evidence="1" type="ORF">CJ198_06795</name>
</gene>
<comment type="caution">
    <text evidence="1">The sequence shown here is derived from an EMBL/GenBank/DDBJ whole genome shotgun (WGS) entry which is preliminary data.</text>
</comment>